<gene>
    <name evidence="2" type="ORF">GCM10023169_04830</name>
    <name evidence="3" type="ORF">GCM10023169_12440</name>
</gene>
<reference evidence="2" key="3">
    <citation type="submission" date="2023-12" db="EMBL/GenBank/DDBJ databases">
        <authorList>
            <person name="Sun Q."/>
            <person name="Inoue M."/>
        </authorList>
    </citation>
    <scope>NUCLEOTIDE SEQUENCE</scope>
    <source>
        <strain evidence="2">JCM 17810</strain>
    </source>
</reference>
<keyword evidence="4" id="KW-1185">Reference proteome</keyword>
<dbReference type="PANTHER" id="PTHR33608:SF3">
    <property type="entry name" value="SLR2013 PROTEIN"/>
    <property type="match status" value="1"/>
</dbReference>
<sequence>MIPTTRAAIVTAVGALPAALWPRASTLLLWVGLVVLACVADAVLAASPKQVAAERSVSGSVRLGEPTSSAVTLTNTGRRRLRALVRDAWPPSAGAEQNRHRVTVPAGERRRLRTELVPSRRGDRQADLVTVRSFGPLGMAARQRSLRAPATLRVLPPFHSRRHLSSRLARLREIDGRAAVLIRGQGTEFDSLREYVIGDDVRAIDWRATARRADVVVRTWRPERDRRVLVILDIARLSAARLGDAPRLDAQMEAALLLGALATRAGDRVDLVAVDSEVRARVAGETGPRLIGALAQAMAPLEPSLVELSTTKVTQVVRDTLSQRSLVVLLTALEPSAITSGLLPALGTIAADHTVVLASASDPEAVELRADRSSADAVYDAAAAERGALERDAVAVRLKRRGVEVVEAAPDDLAPALADTYLALKAAGRL</sequence>
<reference evidence="4" key="2">
    <citation type="journal article" date="2019" name="Int. J. Syst. Evol. Microbiol.">
        <title>The Global Catalogue of Microorganisms (GCM) 10K type strain sequencing project: providing services to taxonomists for standard genome sequencing and annotation.</title>
        <authorList>
            <consortium name="The Broad Institute Genomics Platform"/>
            <consortium name="The Broad Institute Genome Sequencing Center for Infectious Disease"/>
            <person name="Wu L."/>
            <person name="Ma J."/>
        </authorList>
    </citation>
    <scope>NUCLEOTIDE SEQUENCE [LARGE SCALE GENOMIC DNA]</scope>
    <source>
        <strain evidence="4">JCM 17810</strain>
    </source>
</reference>
<comment type="caution">
    <text evidence="2">The sequence shown here is derived from an EMBL/GenBank/DDBJ whole genome shotgun (WGS) entry which is preliminary data.</text>
</comment>
<evidence type="ECO:0000259" key="1">
    <source>
        <dbReference type="Pfam" id="PF01882"/>
    </source>
</evidence>
<reference evidence="2" key="1">
    <citation type="journal article" date="2014" name="Int. J. Syst. Evol. Microbiol.">
        <title>Complete genome of a new Firmicutes species belonging to the dominant human colonic microbiota ('Ruminococcus bicirculans') reveals two chromosomes and a selective capacity to utilize plant glucans.</title>
        <authorList>
            <consortium name="NISC Comparative Sequencing Program"/>
            <person name="Wegmann U."/>
            <person name="Louis P."/>
            <person name="Goesmann A."/>
            <person name="Henrissat B."/>
            <person name="Duncan S.H."/>
            <person name="Flint H.J."/>
        </authorList>
    </citation>
    <scope>NUCLEOTIDE SEQUENCE</scope>
    <source>
        <strain evidence="2">JCM 17810</strain>
    </source>
</reference>
<dbReference type="Proteomes" id="UP001500622">
    <property type="component" value="Unassembled WGS sequence"/>
</dbReference>
<organism evidence="2 4">
    <name type="scientific">Georgenia halophila</name>
    <dbReference type="NCBI Taxonomy" id="620889"/>
    <lineage>
        <taxon>Bacteria</taxon>
        <taxon>Bacillati</taxon>
        <taxon>Actinomycetota</taxon>
        <taxon>Actinomycetes</taxon>
        <taxon>Micrococcales</taxon>
        <taxon>Bogoriellaceae</taxon>
        <taxon>Georgenia</taxon>
    </lineage>
</organism>
<protein>
    <submittedName>
        <fullName evidence="2">DUF58 domain-containing protein</fullName>
    </submittedName>
</protein>
<feature type="domain" description="DUF58" evidence="1">
    <location>
        <begin position="192"/>
        <end position="397"/>
    </location>
</feature>
<dbReference type="EMBL" id="BAABGN010000004">
    <property type="protein sequence ID" value="GAA4420495.1"/>
    <property type="molecule type" value="Genomic_DNA"/>
</dbReference>
<name>A0ABP8KV28_9MICO</name>
<dbReference type="PANTHER" id="PTHR33608">
    <property type="entry name" value="BLL2464 PROTEIN"/>
    <property type="match status" value="1"/>
</dbReference>
<evidence type="ECO:0000313" key="4">
    <source>
        <dbReference type="Proteomes" id="UP001500622"/>
    </source>
</evidence>
<evidence type="ECO:0000313" key="3">
    <source>
        <dbReference type="EMBL" id="GAA4420495.1"/>
    </source>
</evidence>
<dbReference type="EMBL" id="BAABGN010000002">
    <property type="protein sequence ID" value="GAA4416934.1"/>
    <property type="molecule type" value="Genomic_DNA"/>
</dbReference>
<dbReference type="InterPro" id="IPR002881">
    <property type="entry name" value="DUF58"/>
</dbReference>
<accession>A0ABP8KV28</accession>
<proteinExistence type="predicted"/>
<evidence type="ECO:0000313" key="2">
    <source>
        <dbReference type="EMBL" id="GAA4416934.1"/>
    </source>
</evidence>
<dbReference type="RefSeq" id="WP_345214896.1">
    <property type="nucleotide sequence ID" value="NZ_BAABGN010000002.1"/>
</dbReference>
<dbReference type="Pfam" id="PF01882">
    <property type="entry name" value="DUF58"/>
    <property type="match status" value="1"/>
</dbReference>